<dbReference type="OrthoDB" id="7624353at2"/>
<keyword evidence="1" id="KW-0812">Transmembrane</keyword>
<proteinExistence type="predicted"/>
<evidence type="ECO:0000256" key="1">
    <source>
        <dbReference type="SAM" id="Phobius"/>
    </source>
</evidence>
<accession>A0A6L3SV71</accession>
<feature type="domain" description="Putative Flp pilus-assembly TadG-like N-terminal" evidence="2">
    <location>
        <begin position="20"/>
        <end position="65"/>
    </location>
</feature>
<sequence>MTALVKLGQALRRLSADRSGQIALIFGLMLVPMLFASGAAIDYSRRNAAKVRLDAALDAAVLAVMSQKSNTIDAATLTNMERQFRAEAAKIPGVTLTSFVPNPLTTVTSLTLSATYAAKVSTTLGRLMNVSALAISGTASGTRNMSQYIDFYLLLDNSPSMGLAATDTDVSNMKALTGGCAFACHEYKFDSKGNIKGDDETDFYHVAKKNNIKLRIQVLRDAVMNLVDTAKETMSLAQQFRMEVWTFSDIQTKISALTTNLDRTKSDASQIDLAYSLYNEPDNQTSYERAITKMNSVVPTSGNGVTAASPIRFLFFVTDGVQDTPIDGAVSDPSIGYKITNNRFIGPINPTTCQAMKDKGIRIGIIYTTYLPIYDNGFYNANVKPFETKIPTRLKACATDGLFFQVSTGGDINAAMQALFQTAVASVRLTN</sequence>
<dbReference type="InterPro" id="IPR028087">
    <property type="entry name" value="Tad_N"/>
</dbReference>
<dbReference type="RefSeq" id="WP_151003003.1">
    <property type="nucleotide sequence ID" value="NZ_BPQY01000041.1"/>
</dbReference>
<evidence type="ECO:0000313" key="4">
    <source>
        <dbReference type="Proteomes" id="UP000474159"/>
    </source>
</evidence>
<comment type="caution">
    <text evidence="3">The sequence shown here is derived from an EMBL/GenBank/DDBJ whole genome shotgun (WGS) entry which is preliminary data.</text>
</comment>
<gene>
    <name evidence="3" type="ORF">F6X53_23925</name>
</gene>
<dbReference type="Gene3D" id="3.40.50.410">
    <property type="entry name" value="von Willebrand factor, type A domain"/>
    <property type="match status" value="1"/>
</dbReference>
<dbReference type="Proteomes" id="UP000474159">
    <property type="component" value="Unassembled WGS sequence"/>
</dbReference>
<dbReference type="SUPFAM" id="SSF53300">
    <property type="entry name" value="vWA-like"/>
    <property type="match status" value="1"/>
</dbReference>
<evidence type="ECO:0000313" key="3">
    <source>
        <dbReference type="EMBL" id="KAB1076411.1"/>
    </source>
</evidence>
<dbReference type="AlphaFoldDB" id="A0A6L3SV71"/>
<protein>
    <recommendedName>
        <fullName evidence="2">Putative Flp pilus-assembly TadG-like N-terminal domain-containing protein</fullName>
    </recommendedName>
</protein>
<reference evidence="3 4" key="1">
    <citation type="submission" date="2019-09" db="EMBL/GenBank/DDBJ databases">
        <title>YIM 48816 draft genome.</title>
        <authorList>
            <person name="Jiang L."/>
        </authorList>
    </citation>
    <scope>NUCLEOTIDE SEQUENCE [LARGE SCALE GENOMIC DNA]</scope>
    <source>
        <strain evidence="3 4">YIM 48816</strain>
    </source>
</reference>
<keyword evidence="1" id="KW-0472">Membrane</keyword>
<name>A0A6L3SV71_9HYPH</name>
<evidence type="ECO:0000259" key="2">
    <source>
        <dbReference type="Pfam" id="PF13400"/>
    </source>
</evidence>
<dbReference type="Pfam" id="PF13400">
    <property type="entry name" value="Tad"/>
    <property type="match status" value="1"/>
</dbReference>
<feature type="transmembrane region" description="Helical" evidence="1">
    <location>
        <begin position="21"/>
        <end position="41"/>
    </location>
</feature>
<dbReference type="EMBL" id="VZZK01000031">
    <property type="protein sequence ID" value="KAB1076411.1"/>
    <property type="molecule type" value="Genomic_DNA"/>
</dbReference>
<keyword evidence="1" id="KW-1133">Transmembrane helix</keyword>
<organism evidence="3 4">
    <name type="scientific">Methylobacterium soli</name>
    <dbReference type="NCBI Taxonomy" id="553447"/>
    <lineage>
        <taxon>Bacteria</taxon>
        <taxon>Pseudomonadati</taxon>
        <taxon>Pseudomonadota</taxon>
        <taxon>Alphaproteobacteria</taxon>
        <taxon>Hyphomicrobiales</taxon>
        <taxon>Methylobacteriaceae</taxon>
        <taxon>Methylobacterium</taxon>
    </lineage>
</organism>
<dbReference type="InterPro" id="IPR036465">
    <property type="entry name" value="vWFA_dom_sf"/>
</dbReference>
<keyword evidence="4" id="KW-1185">Reference proteome</keyword>